<organism evidence="10">
    <name type="scientific">Echinococcus granulosus</name>
    <name type="common">Hydatid tapeworm</name>
    <dbReference type="NCBI Taxonomy" id="6210"/>
    <lineage>
        <taxon>Eukaryota</taxon>
        <taxon>Metazoa</taxon>
        <taxon>Spiralia</taxon>
        <taxon>Lophotrochozoa</taxon>
        <taxon>Platyhelminthes</taxon>
        <taxon>Cestoda</taxon>
        <taxon>Eucestoda</taxon>
        <taxon>Cyclophyllidea</taxon>
        <taxon>Taeniidae</taxon>
        <taxon>Echinococcus</taxon>
        <taxon>Echinococcus granulosus group</taxon>
    </lineage>
</organism>
<evidence type="ECO:0000313" key="11">
    <source>
        <dbReference type="Proteomes" id="UP000492820"/>
    </source>
</evidence>
<proteinExistence type="predicted"/>
<dbReference type="GO" id="GO:0016020">
    <property type="term" value="C:membrane"/>
    <property type="evidence" value="ECO:0007669"/>
    <property type="project" value="GOC"/>
</dbReference>
<evidence type="ECO:0000256" key="4">
    <source>
        <dbReference type="ARBA" id="ARBA00022737"/>
    </source>
</evidence>
<evidence type="ECO:0000313" key="10">
    <source>
        <dbReference type="EMBL" id="CDS24649.1"/>
    </source>
</evidence>
<reference evidence="12" key="3">
    <citation type="submission" date="2020-10" db="UniProtKB">
        <authorList>
            <consortium name="WormBaseParasite"/>
        </authorList>
    </citation>
    <scope>IDENTIFICATION</scope>
</reference>
<feature type="domain" description="Saposin A-type" evidence="9">
    <location>
        <begin position="853"/>
        <end position="893"/>
    </location>
</feature>
<evidence type="ECO:0000259" key="8">
    <source>
        <dbReference type="PROSITE" id="PS50015"/>
    </source>
</evidence>
<dbReference type="Pfam" id="PF03489">
    <property type="entry name" value="SapB_2"/>
    <property type="match status" value="4"/>
</dbReference>
<dbReference type="EMBL" id="LK028612">
    <property type="protein sequence ID" value="CDS24649.1"/>
    <property type="molecule type" value="Genomic_DNA"/>
</dbReference>
<dbReference type="SMART" id="SM00162">
    <property type="entry name" value="SAPA"/>
    <property type="match status" value="3"/>
</dbReference>
<dbReference type="GO" id="GO:0005764">
    <property type="term" value="C:lysosome"/>
    <property type="evidence" value="ECO:0007669"/>
    <property type="project" value="InterPro"/>
</dbReference>
<keyword evidence="5" id="KW-1015">Disulfide bond</keyword>
<dbReference type="InterPro" id="IPR011001">
    <property type="entry name" value="Saposin-like"/>
</dbReference>
<dbReference type="SMART" id="SM00741">
    <property type="entry name" value="SapB"/>
    <property type="match status" value="6"/>
</dbReference>
<dbReference type="OrthoDB" id="69496at2759"/>
<reference evidence="10 11" key="1">
    <citation type="journal article" date="2013" name="Nature">
        <title>The genomes of four tapeworm species reveal adaptations to parasitism.</title>
        <authorList>
            <person name="Tsai I.J."/>
            <person name="Zarowiecki M."/>
            <person name="Holroyd N."/>
            <person name="Garciarrubio A."/>
            <person name="Sanchez-Flores A."/>
            <person name="Brooks K.L."/>
            <person name="Tracey A."/>
            <person name="Bobes R.J."/>
            <person name="Fragoso G."/>
            <person name="Sciutto E."/>
            <person name="Aslett M."/>
            <person name="Beasley H."/>
            <person name="Bennett H.M."/>
            <person name="Cai J."/>
            <person name="Camicia F."/>
            <person name="Clark R."/>
            <person name="Cucher M."/>
            <person name="De Silva N."/>
            <person name="Day T.A."/>
            <person name="Deplazes P."/>
            <person name="Estrada K."/>
            <person name="Fernandez C."/>
            <person name="Holland P.W."/>
            <person name="Hou J."/>
            <person name="Hu S."/>
            <person name="Huckvale T."/>
            <person name="Hung S.S."/>
            <person name="Kamenetzky L."/>
            <person name="Keane J.A."/>
            <person name="Kiss F."/>
            <person name="Koziol U."/>
            <person name="Lambert O."/>
            <person name="Liu K."/>
            <person name="Luo X."/>
            <person name="Luo Y."/>
            <person name="Macchiaroli N."/>
            <person name="Nichol S."/>
            <person name="Paps J."/>
            <person name="Parkinson J."/>
            <person name="Pouchkina-Stantcheva N."/>
            <person name="Riddiford N."/>
            <person name="Rosenzvit M."/>
            <person name="Salinas G."/>
            <person name="Wasmuth J.D."/>
            <person name="Zamanian M."/>
            <person name="Zheng Y."/>
            <person name="Cai X."/>
            <person name="Soberon X."/>
            <person name="Olson P.D."/>
            <person name="Laclette J.P."/>
            <person name="Brehm K."/>
            <person name="Berriman M."/>
            <person name="Garciarrubio A."/>
            <person name="Bobes R.J."/>
            <person name="Fragoso G."/>
            <person name="Sanchez-Flores A."/>
            <person name="Estrada K."/>
            <person name="Cevallos M.A."/>
            <person name="Morett E."/>
            <person name="Gonzalez V."/>
            <person name="Portillo T."/>
            <person name="Ochoa-Leyva A."/>
            <person name="Jose M.V."/>
            <person name="Sciutto E."/>
            <person name="Landa A."/>
            <person name="Jimenez L."/>
            <person name="Valdes V."/>
            <person name="Carrero J.C."/>
            <person name="Larralde C."/>
            <person name="Morales-Montor J."/>
            <person name="Limon-Lason J."/>
            <person name="Soberon X."/>
            <person name="Laclette J.P."/>
        </authorList>
    </citation>
    <scope>NUCLEOTIDE SEQUENCE [LARGE SCALE GENOMIC DNA]</scope>
</reference>
<feature type="domain" description="Saposin B-type" evidence="8">
    <location>
        <begin position="429"/>
        <end position="509"/>
    </location>
</feature>
<comment type="subcellular location">
    <subcellularLocation>
        <location evidence="1">Secreted</location>
    </subcellularLocation>
</comment>
<dbReference type="InterPro" id="IPR008138">
    <property type="entry name" value="SapB_2"/>
</dbReference>
<gene>
    <name evidence="10" type="ORF">EgrG_000733100</name>
</gene>
<accession>A0A068X3R5</accession>
<evidence type="ECO:0000256" key="7">
    <source>
        <dbReference type="SAM" id="SignalP"/>
    </source>
</evidence>
<evidence type="ECO:0000259" key="9">
    <source>
        <dbReference type="PROSITE" id="PS51110"/>
    </source>
</evidence>
<feature type="signal peptide" evidence="7">
    <location>
        <begin position="1"/>
        <end position="18"/>
    </location>
</feature>
<protein>
    <submittedName>
        <fullName evidence="10 12">Prosaposin a preproprotein</fullName>
    </submittedName>
</protein>
<feature type="domain" description="Saposin B-type" evidence="8">
    <location>
        <begin position="235"/>
        <end position="315"/>
    </location>
</feature>
<evidence type="ECO:0000256" key="5">
    <source>
        <dbReference type="ARBA" id="ARBA00023157"/>
    </source>
</evidence>
<dbReference type="Pfam" id="PF02199">
    <property type="entry name" value="SapA"/>
    <property type="match status" value="3"/>
</dbReference>
<dbReference type="PROSITE" id="PS50015">
    <property type="entry name" value="SAP_B"/>
    <property type="match status" value="6"/>
</dbReference>
<dbReference type="InterPro" id="IPR008373">
    <property type="entry name" value="Saposin"/>
</dbReference>
<feature type="domain" description="Saposin B-type" evidence="8">
    <location>
        <begin position="602"/>
        <end position="684"/>
    </location>
</feature>
<evidence type="ECO:0000256" key="6">
    <source>
        <dbReference type="ARBA" id="ARBA00023180"/>
    </source>
</evidence>
<feature type="domain" description="Saposin B-type" evidence="8">
    <location>
        <begin position="341"/>
        <end position="422"/>
    </location>
</feature>
<keyword evidence="3 7" id="KW-0732">Signal</keyword>
<dbReference type="InterPro" id="IPR003119">
    <property type="entry name" value="SAP_A"/>
</dbReference>
<reference evidence="10" key="2">
    <citation type="submission" date="2014-06" db="EMBL/GenBank/DDBJ databases">
        <authorList>
            <person name="Aslett M."/>
        </authorList>
    </citation>
    <scope>NUCLEOTIDE SEQUENCE</scope>
</reference>
<dbReference type="PANTHER" id="PTHR11480">
    <property type="entry name" value="SAPOSIN-RELATED"/>
    <property type="match status" value="1"/>
</dbReference>
<feature type="domain" description="Saposin A-type" evidence="9">
    <location>
        <begin position="989"/>
        <end position="1028"/>
    </location>
</feature>
<dbReference type="PROSITE" id="PS51110">
    <property type="entry name" value="SAP_A"/>
    <property type="match status" value="3"/>
</dbReference>
<dbReference type="AlphaFoldDB" id="A0A068X3R5"/>
<dbReference type="Proteomes" id="UP000492820">
    <property type="component" value="Unassembled WGS sequence"/>
</dbReference>
<keyword evidence="2" id="KW-0964">Secreted</keyword>
<dbReference type="SUPFAM" id="SSF47862">
    <property type="entry name" value="Saposin"/>
    <property type="match status" value="6"/>
</dbReference>
<sequence>MGLVGLCILLCVLCTAFGEKPNVKDAAEGVICRSYASAKENGMLDVCKNLWLHATLVEPNIESNECRDCKRLVTNGAYSTILSKISKSEGFLNIGDVELKLLASELTLKFDVKSTCNDCKKIITDLRALVQDNDTKSAIASYLKKAFCYELPLQVVDICKHTIDAYVVILMDMAGSELHPGPICALFGLCPTERIEMKKSEKDSEFKSHSWIQRPAPVGFEFFHSRLSYSGAVSDSDACTECKNVFSRIRDQTKDPVFDQALKNVVKESLCESFGYFKSMCEAAVSKEVDSMIDNASKMNITDLCFFFNQCTENVSPVARAFKASLFRLFAPPSQELNVPIPFVCPVCEMFFAKVIDLVLNNRSEAAIVWALEESCNLLPSKSRESCIRFVEAYSDVIIREIIAGTAPKIICSSFGACDAVAAIPVAAGDSECKLCEVIVGTIYENLENNATKEDTVKALETACSHLPYLSARCVQLVDEYCSQVIDLLVSGVSPKEVCQKIGFCSEVVVAEPSLKDGCAICEVVFAELYSKLLDNATVERVEGLLEYLCKYVPSAYAYTCQSWVEQNTAAIIDLVVQKLPPREICEDLSICYHSVPSGSPIGTKCEICKEIVDFIYTRIQEDATADQIEKALESVCDYLPNEGLKSTCHEYVKAYTQILIDLLVKHLPSKEVCQELRLCPSDALLKHLCAGGPSSWCRDEYTAKLCSQETFCKEFIWQLPNPSDPNSRPPVVRKYDCSKLSTREERCSDERLMRLCGFGAFCLGYKRPPVDPSNACRFCRNLLTQRLTYGSFALDCSIYVNPLEKIRCQNVRTLKVPGRVSFNNLDSICKENQLCDDSVESPPMNSLAPLQKIIGDDPCLWGPSVACRDADIAARCGMTTYCQHHVWLADQPQSRAEKVPSLALIDCSRPLREICVSPLLRYCGRSILEQCRLYAASGSVGSDMRREMCKDRPLSFCSDPRMVKLCGMGEYCEAMSMTPTSPAPPNTEAPRDPRCRLGSAFVCQTYANAVLCDQVEMCRSRFWPRGV</sequence>
<dbReference type="Gene3D" id="1.10.225.10">
    <property type="entry name" value="Saposin-like"/>
    <property type="match status" value="6"/>
</dbReference>
<feature type="domain" description="Saposin B-type" evidence="8">
    <location>
        <begin position="515"/>
        <end position="596"/>
    </location>
</feature>
<keyword evidence="6" id="KW-0325">Glycoprotein</keyword>
<evidence type="ECO:0000256" key="1">
    <source>
        <dbReference type="ARBA" id="ARBA00004613"/>
    </source>
</evidence>
<evidence type="ECO:0000256" key="2">
    <source>
        <dbReference type="ARBA" id="ARBA00022525"/>
    </source>
</evidence>
<feature type="domain" description="Saposin B-type" evidence="8">
    <location>
        <begin position="112"/>
        <end position="194"/>
    </location>
</feature>
<dbReference type="Pfam" id="PF05184">
    <property type="entry name" value="SapB_1"/>
    <property type="match status" value="5"/>
</dbReference>
<dbReference type="GO" id="GO:0006665">
    <property type="term" value="P:sphingolipid metabolic process"/>
    <property type="evidence" value="ECO:0007669"/>
    <property type="project" value="InterPro"/>
</dbReference>
<feature type="domain" description="Saposin A-type" evidence="9">
    <location>
        <begin position="683"/>
        <end position="723"/>
    </location>
</feature>
<keyword evidence="4" id="KW-0677">Repeat</keyword>
<dbReference type="GO" id="GO:0005576">
    <property type="term" value="C:extracellular region"/>
    <property type="evidence" value="ECO:0007669"/>
    <property type="project" value="UniProtKB-SubCell"/>
</dbReference>
<dbReference type="InterPro" id="IPR051428">
    <property type="entry name" value="Sphingo_Act-Surfact_Prot"/>
</dbReference>
<evidence type="ECO:0000256" key="3">
    <source>
        <dbReference type="ARBA" id="ARBA00022729"/>
    </source>
</evidence>
<dbReference type="WBParaSite" id="EgrG_000733100">
    <property type="protein sequence ID" value="EgrG_000733100"/>
    <property type="gene ID" value="EgrG_000733100"/>
</dbReference>
<dbReference type="InterPro" id="IPR008139">
    <property type="entry name" value="SaposinB_dom"/>
</dbReference>
<feature type="chain" id="PRO_5036289551" evidence="7">
    <location>
        <begin position="19"/>
        <end position="1028"/>
    </location>
</feature>
<name>A0A068X3R5_ECHGR</name>
<evidence type="ECO:0000313" key="12">
    <source>
        <dbReference type="WBParaSite" id="EgrG_000733100"/>
    </source>
</evidence>
<dbReference type="InterPro" id="IPR007856">
    <property type="entry name" value="SapB_1"/>
</dbReference>
<dbReference type="PRINTS" id="PR01797">
    <property type="entry name" value="SAPOSIN"/>
</dbReference>
<dbReference type="FunFam" id="1.10.225.10:FF:000002">
    <property type="entry name" value="prosaposin isoform X2"/>
    <property type="match status" value="1"/>
</dbReference>